<feature type="domain" description="Acyl-ACP thioesterase N-terminal hotdog" evidence="8">
    <location>
        <begin position="3"/>
        <end position="130"/>
    </location>
</feature>
<evidence type="ECO:0000256" key="1">
    <source>
        <dbReference type="ARBA" id="ARBA00006500"/>
    </source>
</evidence>
<keyword evidence="4" id="KW-0276">Fatty acid metabolism</keyword>
<dbReference type="Proteomes" id="UP000655830">
    <property type="component" value="Unassembled WGS sequence"/>
</dbReference>
<gene>
    <name evidence="10" type="ORF">H8718_15775</name>
</gene>
<dbReference type="Gene3D" id="3.10.129.10">
    <property type="entry name" value="Hotdog Thioesterase"/>
    <property type="match status" value="1"/>
</dbReference>
<comment type="similarity">
    <text evidence="1">Belongs to the acyl-ACP thioesterase family.</text>
</comment>
<dbReference type="InterPro" id="IPR002864">
    <property type="entry name" value="Acyl-ACP_thioesterase_NHD"/>
</dbReference>
<dbReference type="CDD" id="cd00586">
    <property type="entry name" value="4HBT"/>
    <property type="match status" value="1"/>
</dbReference>
<dbReference type="EMBL" id="JACRSY010000033">
    <property type="protein sequence ID" value="MBC8580977.1"/>
    <property type="molecule type" value="Genomic_DNA"/>
</dbReference>
<dbReference type="AlphaFoldDB" id="A0A926EME5"/>
<organism evidence="10 11">
    <name type="scientific">Zhenhengia yiwuensis</name>
    <dbReference type="NCBI Taxonomy" id="2763666"/>
    <lineage>
        <taxon>Bacteria</taxon>
        <taxon>Bacillati</taxon>
        <taxon>Bacillota</taxon>
        <taxon>Clostridia</taxon>
        <taxon>Lachnospirales</taxon>
        <taxon>Lachnospiraceae</taxon>
        <taxon>Zhenhengia</taxon>
    </lineage>
</organism>
<comment type="caution">
    <text evidence="10">The sequence shown here is derived from an EMBL/GenBank/DDBJ whole genome shotgun (WGS) entry which is preliminary data.</text>
</comment>
<keyword evidence="11" id="KW-1185">Reference proteome</keyword>
<keyword evidence="5" id="KW-0809">Transit peptide</keyword>
<keyword evidence="2" id="KW-0444">Lipid biosynthesis</keyword>
<evidence type="ECO:0000256" key="3">
    <source>
        <dbReference type="ARBA" id="ARBA00022801"/>
    </source>
</evidence>
<dbReference type="InterPro" id="IPR045023">
    <property type="entry name" value="FATA/B"/>
</dbReference>
<dbReference type="GO" id="GO:0000036">
    <property type="term" value="F:acyl carrier activity"/>
    <property type="evidence" value="ECO:0007669"/>
    <property type="project" value="TreeGrafter"/>
</dbReference>
<sequence length="251" mass="29249">MSNKFSKQYTINIYDIDSNYKCKYSSLMNYLWDVVVSQSDALGETHNGFVNNCVWVLLKYDLNILEYPKFRDTITVETDIVGIKKLYGYRSFTIRNSKGHVIVSGLSTAILIDFDKRRPVKMSPEQIKIYGIEKELEEAFPLDDFIKLENPTYSKNYTIRYSDIDANKHVNNVKYIEMAVDTLPRDLLNNYEISTLKILFKQEAMDGSSLHLFSDVMNHDASDLITLHTIFDKNHDKPITKLEFKWKKSLP</sequence>
<dbReference type="SUPFAM" id="SSF54637">
    <property type="entry name" value="Thioesterase/thiol ester dehydrase-isomerase"/>
    <property type="match status" value="2"/>
</dbReference>
<evidence type="ECO:0000256" key="6">
    <source>
        <dbReference type="ARBA" id="ARBA00023098"/>
    </source>
</evidence>
<evidence type="ECO:0000313" key="11">
    <source>
        <dbReference type="Proteomes" id="UP000655830"/>
    </source>
</evidence>
<dbReference type="PANTHER" id="PTHR31727">
    <property type="entry name" value="OLEOYL-ACYL CARRIER PROTEIN THIOESTERASE 1, CHLOROPLASTIC"/>
    <property type="match status" value="1"/>
</dbReference>
<reference evidence="10" key="1">
    <citation type="submission" date="2020-08" db="EMBL/GenBank/DDBJ databases">
        <title>Genome public.</title>
        <authorList>
            <person name="Liu C."/>
            <person name="Sun Q."/>
        </authorList>
    </citation>
    <scope>NUCLEOTIDE SEQUENCE</scope>
    <source>
        <strain evidence="10">NSJ-12</strain>
    </source>
</reference>
<proteinExistence type="inferred from homology"/>
<accession>A0A926EME5</accession>
<evidence type="ECO:0000313" key="10">
    <source>
        <dbReference type="EMBL" id="MBC8580977.1"/>
    </source>
</evidence>
<evidence type="ECO:0000259" key="8">
    <source>
        <dbReference type="Pfam" id="PF01643"/>
    </source>
</evidence>
<dbReference type="Pfam" id="PF01643">
    <property type="entry name" value="Acyl-ACP_TE"/>
    <property type="match status" value="1"/>
</dbReference>
<dbReference type="Pfam" id="PF20791">
    <property type="entry name" value="Acyl-ACP_TE_C"/>
    <property type="match status" value="1"/>
</dbReference>
<keyword evidence="6" id="KW-0443">Lipid metabolism</keyword>
<keyword evidence="7" id="KW-0275">Fatty acid biosynthesis</keyword>
<evidence type="ECO:0000256" key="5">
    <source>
        <dbReference type="ARBA" id="ARBA00022946"/>
    </source>
</evidence>
<evidence type="ECO:0000256" key="7">
    <source>
        <dbReference type="ARBA" id="ARBA00023160"/>
    </source>
</evidence>
<evidence type="ECO:0000259" key="9">
    <source>
        <dbReference type="Pfam" id="PF20791"/>
    </source>
</evidence>
<name>A0A926EME5_9FIRM</name>
<feature type="domain" description="Acyl-ACP thioesterase-like C-terminal" evidence="9">
    <location>
        <begin position="153"/>
        <end position="248"/>
    </location>
</feature>
<dbReference type="InterPro" id="IPR049427">
    <property type="entry name" value="Acyl-ACP_TE_C"/>
</dbReference>
<keyword evidence="3" id="KW-0378">Hydrolase</keyword>
<dbReference type="RefSeq" id="WP_249333654.1">
    <property type="nucleotide sequence ID" value="NZ_JACRSY010000033.1"/>
</dbReference>
<protein>
    <submittedName>
        <fullName evidence="10">Acyl-[acyl-carrier-protein] thioesterase</fullName>
    </submittedName>
</protein>
<dbReference type="InterPro" id="IPR029069">
    <property type="entry name" value="HotDog_dom_sf"/>
</dbReference>
<evidence type="ECO:0000256" key="4">
    <source>
        <dbReference type="ARBA" id="ARBA00022832"/>
    </source>
</evidence>
<dbReference type="GO" id="GO:0016297">
    <property type="term" value="F:fatty acyl-[ACP] hydrolase activity"/>
    <property type="evidence" value="ECO:0007669"/>
    <property type="project" value="InterPro"/>
</dbReference>
<dbReference type="PANTHER" id="PTHR31727:SF6">
    <property type="entry name" value="OLEOYL-ACYL CARRIER PROTEIN THIOESTERASE 1, CHLOROPLASTIC"/>
    <property type="match status" value="1"/>
</dbReference>
<evidence type="ECO:0000256" key="2">
    <source>
        <dbReference type="ARBA" id="ARBA00022516"/>
    </source>
</evidence>